<dbReference type="SMART" id="SM00516">
    <property type="entry name" value="SEC14"/>
    <property type="match status" value="1"/>
</dbReference>
<evidence type="ECO:0000256" key="1">
    <source>
        <dbReference type="SAM" id="MobiDB-lite"/>
    </source>
</evidence>
<gene>
    <name evidence="3" type="primary">LOC114324784</name>
</gene>
<dbReference type="CDD" id="cd00170">
    <property type="entry name" value="SEC14"/>
    <property type="match status" value="1"/>
</dbReference>
<dbReference type="GO" id="GO:0016020">
    <property type="term" value="C:membrane"/>
    <property type="evidence" value="ECO:0007669"/>
    <property type="project" value="TreeGrafter"/>
</dbReference>
<protein>
    <submittedName>
        <fullName evidence="3">Clavesin-2-like</fullName>
    </submittedName>
</protein>
<dbReference type="PROSITE" id="PS50191">
    <property type="entry name" value="CRAL_TRIO"/>
    <property type="match status" value="1"/>
</dbReference>
<proteinExistence type="predicted"/>
<dbReference type="SUPFAM" id="SSF52087">
    <property type="entry name" value="CRAL/TRIO domain"/>
    <property type="match status" value="1"/>
</dbReference>
<dbReference type="KEGG" id="dvv:114324784"/>
<evidence type="ECO:0000259" key="2">
    <source>
        <dbReference type="PROSITE" id="PS50191"/>
    </source>
</evidence>
<feature type="region of interest" description="Disordered" evidence="1">
    <location>
        <begin position="1"/>
        <end position="31"/>
    </location>
</feature>
<accession>A0A6P7EYU6</accession>
<dbReference type="InterPro" id="IPR001251">
    <property type="entry name" value="CRAL-TRIO_dom"/>
</dbReference>
<sequence length="291" mass="34120">MNGNSSPEMIENGDPDRAKSMEDSEPQVIENGDPEIAKAMEILLDLIKNSDTKISTDQNYLLRYLYGTDFNAEEAFKKVKASAEHILECPEWYRKDGPLTIKKIIDEGPRVILPDFDKEGRPIFLLKNGKLNPSTMPLYDVIAVDDVWLEAVLSKNPELAGKGLCVIMDIKDQNWRLSKWMQPNNVRQSMKKIENLPFKDYKIHVVNNSWWISLAIKMTWPFLPQRYKDMIKFHFNNMESFYEYIDPKVLPPEYGGTKELTYAEIFEKLYARNDEIFRSYESYRFYEEDLL</sequence>
<reference evidence="3" key="1">
    <citation type="submission" date="2025-08" db="UniProtKB">
        <authorList>
            <consortium name="RefSeq"/>
        </authorList>
    </citation>
    <scope>IDENTIFICATION</scope>
    <source>
        <tissue evidence="3">Whole insect</tissue>
    </source>
</reference>
<dbReference type="SUPFAM" id="SSF46938">
    <property type="entry name" value="CRAL/TRIO N-terminal domain"/>
    <property type="match status" value="1"/>
</dbReference>
<evidence type="ECO:0000313" key="3">
    <source>
        <dbReference type="RefSeq" id="XP_028128429.1"/>
    </source>
</evidence>
<dbReference type="Pfam" id="PF00650">
    <property type="entry name" value="CRAL_TRIO"/>
    <property type="match status" value="1"/>
</dbReference>
<dbReference type="PANTHER" id="PTHR10174:SF226">
    <property type="entry name" value="CLAVESIN-1-LIKE PROTEIN"/>
    <property type="match status" value="1"/>
</dbReference>
<dbReference type="GO" id="GO:1902936">
    <property type="term" value="F:phosphatidylinositol bisphosphate binding"/>
    <property type="evidence" value="ECO:0007669"/>
    <property type="project" value="TreeGrafter"/>
</dbReference>
<dbReference type="Gene3D" id="3.40.525.10">
    <property type="entry name" value="CRAL-TRIO lipid binding domain"/>
    <property type="match status" value="1"/>
</dbReference>
<dbReference type="InParanoid" id="A0A6P7EYU6"/>
<dbReference type="PRINTS" id="PR00180">
    <property type="entry name" value="CRETINALDHBP"/>
</dbReference>
<dbReference type="InterPro" id="IPR036273">
    <property type="entry name" value="CRAL/TRIO_N_dom_sf"/>
</dbReference>
<feature type="domain" description="CRAL-TRIO" evidence="2">
    <location>
        <begin position="100"/>
        <end position="262"/>
    </location>
</feature>
<name>A0A6P7EYU6_DIAVI</name>
<dbReference type="AlphaFoldDB" id="A0A6P7EYU6"/>
<dbReference type="RefSeq" id="XP_028128429.1">
    <property type="nucleotide sequence ID" value="XM_028272628.1"/>
</dbReference>
<dbReference type="InterPro" id="IPR036865">
    <property type="entry name" value="CRAL-TRIO_dom_sf"/>
</dbReference>
<organism evidence="3">
    <name type="scientific">Diabrotica virgifera virgifera</name>
    <name type="common">western corn rootworm</name>
    <dbReference type="NCBI Taxonomy" id="50390"/>
    <lineage>
        <taxon>Eukaryota</taxon>
        <taxon>Metazoa</taxon>
        <taxon>Ecdysozoa</taxon>
        <taxon>Arthropoda</taxon>
        <taxon>Hexapoda</taxon>
        <taxon>Insecta</taxon>
        <taxon>Pterygota</taxon>
        <taxon>Neoptera</taxon>
        <taxon>Endopterygota</taxon>
        <taxon>Coleoptera</taxon>
        <taxon>Polyphaga</taxon>
        <taxon>Cucujiformia</taxon>
        <taxon>Chrysomeloidea</taxon>
        <taxon>Chrysomelidae</taxon>
        <taxon>Galerucinae</taxon>
        <taxon>Diabroticina</taxon>
        <taxon>Diabroticites</taxon>
        <taxon>Diabrotica</taxon>
    </lineage>
</organism>
<dbReference type="OrthoDB" id="1434354at2759"/>
<dbReference type="PANTHER" id="PTHR10174">
    <property type="entry name" value="ALPHA-TOCOPHEROL TRANSFER PROTEIN-RELATED"/>
    <property type="match status" value="1"/>
</dbReference>